<sequence length="239" mass="27328">MSSRVLGYREGFSVEVSSGPSIAGTTEEYELNFARRALALVKERLGVAQIEKLLLPDIERSNAFWQTFIAQNTTGECRPSRIDMSVHGLSPDEFVKWFHLRCGKRIPDMLAAEPEHWVVTSDAEHNQMAIENLGPWITRLYIKFGPPSTPWQQKDLRDDYPIRICGHAESDDGVPLAYVLHQLKPYAAGLGVDARFCIYFPASAPEEIFEQHRQHLLVEFTNWTRHCFTELKINNVQVE</sequence>
<dbReference type="OrthoDB" id="3006326at2759"/>
<dbReference type="EMBL" id="KZ821299">
    <property type="protein sequence ID" value="PYH40138.1"/>
    <property type="molecule type" value="Genomic_DNA"/>
</dbReference>
<dbReference type="AlphaFoldDB" id="A0A318ZIR6"/>
<keyword evidence="2" id="KW-1185">Reference proteome</keyword>
<protein>
    <submittedName>
        <fullName evidence="1">Uncharacterized protein</fullName>
    </submittedName>
</protein>
<reference evidence="1 2" key="1">
    <citation type="submission" date="2016-12" db="EMBL/GenBank/DDBJ databases">
        <title>The genomes of Aspergillus section Nigri reveals drivers in fungal speciation.</title>
        <authorList>
            <consortium name="DOE Joint Genome Institute"/>
            <person name="Vesth T.C."/>
            <person name="Nybo J."/>
            <person name="Theobald S."/>
            <person name="Brandl J."/>
            <person name="Frisvad J.C."/>
            <person name="Nielsen K.F."/>
            <person name="Lyhne E.K."/>
            <person name="Kogle M.E."/>
            <person name="Kuo A."/>
            <person name="Riley R."/>
            <person name="Clum A."/>
            <person name="Nolan M."/>
            <person name="Lipzen A."/>
            <person name="Salamov A."/>
            <person name="Henrissat B."/>
            <person name="Wiebenga A."/>
            <person name="De Vries R.P."/>
            <person name="Grigoriev I.V."/>
            <person name="Mortensen U.H."/>
            <person name="Andersen M.R."/>
            <person name="Baker S.E."/>
        </authorList>
    </citation>
    <scope>NUCLEOTIDE SEQUENCE [LARGE SCALE GENOMIC DNA]</scope>
    <source>
        <strain evidence="1 2">JOP 1030-1</strain>
    </source>
</reference>
<organism evidence="1 2">
    <name type="scientific">Aspergillus saccharolyticus JOP 1030-1</name>
    <dbReference type="NCBI Taxonomy" id="1450539"/>
    <lineage>
        <taxon>Eukaryota</taxon>
        <taxon>Fungi</taxon>
        <taxon>Dikarya</taxon>
        <taxon>Ascomycota</taxon>
        <taxon>Pezizomycotina</taxon>
        <taxon>Eurotiomycetes</taxon>
        <taxon>Eurotiomycetidae</taxon>
        <taxon>Eurotiales</taxon>
        <taxon>Aspergillaceae</taxon>
        <taxon>Aspergillus</taxon>
        <taxon>Aspergillus subgen. Circumdati</taxon>
    </lineage>
</organism>
<evidence type="ECO:0000313" key="1">
    <source>
        <dbReference type="EMBL" id="PYH40138.1"/>
    </source>
</evidence>
<gene>
    <name evidence="1" type="ORF">BP01DRAFT_396089</name>
</gene>
<evidence type="ECO:0000313" key="2">
    <source>
        <dbReference type="Proteomes" id="UP000248349"/>
    </source>
</evidence>
<dbReference type="Proteomes" id="UP000248349">
    <property type="component" value="Unassembled WGS sequence"/>
</dbReference>
<accession>A0A318ZIR6</accession>
<dbReference type="RefSeq" id="XP_025426120.1">
    <property type="nucleotide sequence ID" value="XM_025578452.1"/>
</dbReference>
<proteinExistence type="predicted"/>
<name>A0A318ZIR6_9EURO</name>
<dbReference type="GeneID" id="37079681"/>